<name>A0A1A8ZIP7_9ACTN</name>
<evidence type="ECO:0000313" key="1">
    <source>
        <dbReference type="EMBL" id="SBT43712.1"/>
    </source>
</evidence>
<dbReference type="PATRIC" id="fig|299146.4.peg.1927"/>
<protein>
    <submittedName>
        <fullName evidence="1">Uncharacterized protein</fullName>
    </submittedName>
</protein>
<reference evidence="1 2" key="1">
    <citation type="submission" date="2016-06" db="EMBL/GenBank/DDBJ databases">
        <authorList>
            <person name="Kjaerup R.B."/>
            <person name="Dalgaard T.S."/>
            <person name="Juul-Madsen H.R."/>
        </authorList>
    </citation>
    <scope>NUCLEOTIDE SEQUENCE [LARGE SCALE GENOMIC DNA]</scope>
    <source>
        <strain evidence="1 2">DSM 45248</strain>
    </source>
</reference>
<dbReference type="AlphaFoldDB" id="A0A1A8ZIP7"/>
<evidence type="ECO:0000313" key="2">
    <source>
        <dbReference type="Proteomes" id="UP000198765"/>
    </source>
</evidence>
<gene>
    <name evidence="1" type="ORF">GA0070621_1868</name>
</gene>
<organism evidence="1 2">
    <name type="scientific">Micromonospora narathiwatensis</name>
    <dbReference type="NCBI Taxonomy" id="299146"/>
    <lineage>
        <taxon>Bacteria</taxon>
        <taxon>Bacillati</taxon>
        <taxon>Actinomycetota</taxon>
        <taxon>Actinomycetes</taxon>
        <taxon>Micromonosporales</taxon>
        <taxon>Micromonosporaceae</taxon>
        <taxon>Micromonospora</taxon>
    </lineage>
</organism>
<dbReference type="EMBL" id="LT594324">
    <property type="protein sequence ID" value="SBT43712.1"/>
    <property type="molecule type" value="Genomic_DNA"/>
</dbReference>
<accession>A0A1A8ZIP7</accession>
<keyword evidence="2" id="KW-1185">Reference proteome</keyword>
<sequence length="103" mass="11607">MDPARRAAWDAYLTVRVGLLPDLEVLRVEDRRVAGKLAGLAVRLRQQAPLWPAYGERLVIVVSRARELQRAGDRTGLTAVLRIMLRWLFRLSRGAARLPGGQH</sequence>
<proteinExistence type="predicted"/>
<dbReference type="Proteomes" id="UP000198765">
    <property type="component" value="Chromosome I"/>
</dbReference>